<evidence type="ECO:0000256" key="1">
    <source>
        <dbReference type="SAM" id="MobiDB-lite"/>
    </source>
</evidence>
<keyword evidence="3" id="KW-1185">Reference proteome</keyword>
<feature type="non-terminal residue" evidence="2">
    <location>
        <position position="230"/>
    </location>
</feature>
<reference evidence="2 3" key="1">
    <citation type="journal article" date="2012" name="Genome Biol.">
        <title>Genome and low-iron response of an oceanic diatom adapted to chronic iron limitation.</title>
        <authorList>
            <person name="Lommer M."/>
            <person name="Specht M."/>
            <person name="Roy A.S."/>
            <person name="Kraemer L."/>
            <person name="Andreson R."/>
            <person name="Gutowska M.A."/>
            <person name="Wolf J."/>
            <person name="Bergner S.V."/>
            <person name="Schilhabel M.B."/>
            <person name="Klostermeier U.C."/>
            <person name="Beiko R.G."/>
            <person name="Rosenstiel P."/>
            <person name="Hippler M."/>
            <person name="Laroche J."/>
        </authorList>
    </citation>
    <scope>NUCLEOTIDE SEQUENCE [LARGE SCALE GENOMIC DNA]</scope>
    <source>
        <strain evidence="2 3">CCMP1005</strain>
    </source>
</reference>
<dbReference type="EMBL" id="AGNL01016691">
    <property type="protein sequence ID" value="EJK64910.1"/>
    <property type="molecule type" value="Genomic_DNA"/>
</dbReference>
<evidence type="ECO:0000313" key="2">
    <source>
        <dbReference type="EMBL" id="EJK64910.1"/>
    </source>
</evidence>
<accession>K0SHR3</accession>
<organism evidence="2 3">
    <name type="scientific">Thalassiosira oceanica</name>
    <name type="common">Marine diatom</name>
    <dbReference type="NCBI Taxonomy" id="159749"/>
    <lineage>
        <taxon>Eukaryota</taxon>
        <taxon>Sar</taxon>
        <taxon>Stramenopiles</taxon>
        <taxon>Ochrophyta</taxon>
        <taxon>Bacillariophyta</taxon>
        <taxon>Coscinodiscophyceae</taxon>
        <taxon>Thalassiosirophycidae</taxon>
        <taxon>Thalassiosirales</taxon>
        <taxon>Thalassiosiraceae</taxon>
        <taxon>Thalassiosira</taxon>
    </lineage>
</organism>
<protein>
    <submittedName>
        <fullName evidence="2">Uncharacterized protein</fullName>
    </submittedName>
</protein>
<proteinExistence type="predicted"/>
<name>K0SHR3_THAOC</name>
<evidence type="ECO:0000313" key="3">
    <source>
        <dbReference type="Proteomes" id="UP000266841"/>
    </source>
</evidence>
<dbReference type="Proteomes" id="UP000266841">
    <property type="component" value="Unassembled WGS sequence"/>
</dbReference>
<dbReference type="AlphaFoldDB" id="K0SHR3"/>
<gene>
    <name evidence="2" type="ORF">THAOC_14301</name>
</gene>
<sequence length="230" mass="25572">MHQQIKVSLAASTLKRRSVKVPQDERHRQLRHRQEERPKERQRHHQVEVHEEVAPELRESLYDRGAHHASSGVSPQRPRHVPRVGHLRQLLDEAVPVLGRLAPPLSQVGHHGVRGVAAQGHGPLGPGAEEPLGVERRQQRRAVVQVPPLDVVLAARFDQLEGEGVPDVAVVVPVARRGELPPEPGELRVGILRRRLGVDPAGRLADEREPLLPLAAAVRAHEVLLLPQEY</sequence>
<feature type="compositionally biased region" description="Basic and acidic residues" evidence="1">
    <location>
        <begin position="22"/>
        <end position="51"/>
    </location>
</feature>
<feature type="region of interest" description="Disordered" evidence="1">
    <location>
        <begin position="14"/>
        <end position="51"/>
    </location>
</feature>
<comment type="caution">
    <text evidence="2">The sequence shown here is derived from an EMBL/GenBank/DDBJ whole genome shotgun (WGS) entry which is preliminary data.</text>
</comment>